<accession>A0A1X7TYS7</accession>
<dbReference type="EnsemblMetazoa" id="Aqu2.1.20480_001">
    <property type="protein sequence ID" value="Aqu2.1.20480_001"/>
    <property type="gene ID" value="Aqu2.1.20480"/>
</dbReference>
<reference evidence="2" key="1">
    <citation type="submission" date="2017-05" db="UniProtKB">
        <authorList>
            <consortium name="EnsemblMetazoa"/>
        </authorList>
    </citation>
    <scope>IDENTIFICATION</scope>
</reference>
<dbReference type="AlphaFoldDB" id="A0A1X7TYS7"/>
<dbReference type="InParanoid" id="A0A1X7TYS7"/>
<name>A0A1X7TYS7_AMPQE</name>
<feature type="chain" id="PRO_5010880259" evidence="1">
    <location>
        <begin position="19"/>
        <end position="56"/>
    </location>
</feature>
<keyword evidence="1" id="KW-0732">Signal</keyword>
<evidence type="ECO:0000256" key="1">
    <source>
        <dbReference type="SAM" id="SignalP"/>
    </source>
</evidence>
<protein>
    <submittedName>
        <fullName evidence="2">Uncharacterized protein</fullName>
    </submittedName>
</protein>
<feature type="signal peptide" evidence="1">
    <location>
        <begin position="1"/>
        <end position="18"/>
    </location>
</feature>
<proteinExistence type="predicted"/>
<evidence type="ECO:0000313" key="2">
    <source>
        <dbReference type="EnsemblMetazoa" id="Aqu2.1.20480_001"/>
    </source>
</evidence>
<sequence>MVLLLPFFLKTVAPVLDCKSEEIIKKTSNMMDHSLFTHKGQIHVFQYSPEAIEYYN</sequence>
<organism evidence="2">
    <name type="scientific">Amphimedon queenslandica</name>
    <name type="common">Sponge</name>
    <dbReference type="NCBI Taxonomy" id="400682"/>
    <lineage>
        <taxon>Eukaryota</taxon>
        <taxon>Metazoa</taxon>
        <taxon>Porifera</taxon>
        <taxon>Demospongiae</taxon>
        <taxon>Heteroscleromorpha</taxon>
        <taxon>Haplosclerida</taxon>
        <taxon>Niphatidae</taxon>
        <taxon>Amphimedon</taxon>
    </lineage>
</organism>